<feature type="transmembrane region" description="Helical" evidence="1">
    <location>
        <begin position="276"/>
        <end position="301"/>
    </location>
</feature>
<sequence length="400" mass="45337">MKKTPTYQEKFDRLNCCVIIPTYNNQNTLARVLNEVLQYTRNLIVVNDGSTDKTPEILNGFPEITRINFTENKGKGKALLAGFKKAEKLGYHHAITIDSDGQHFAEDMPSFLTELEANNKEPILIIGSRKMDDPEVPNTSSFGNKFSSFWVWIETGINLEDTQCGLRLYPLQVVNNIKLLTPKFEFEIEIIVKTAWRKIPVKNIPVKVLYDPEERVTHFRPVIDIVRITLLNIWFVIYAFLFVIPQKRIRQIKEKGSKRIWKEDILKIDEPPLKKALAIALGVFIGIAPFWGLQSLLVFFLAQMLGLNKLLAFVFSNVSIPPFIPFILYASYQTGALVTGEEVSLNLNLDKVNSALDVLVGMKTYLIGSFILAGLSAICSGLIFYFLLSVFKPTAKKKLS</sequence>
<evidence type="ECO:0000259" key="3">
    <source>
        <dbReference type="Pfam" id="PF09835"/>
    </source>
</evidence>
<evidence type="ECO:0000259" key="2">
    <source>
        <dbReference type="Pfam" id="PF00535"/>
    </source>
</evidence>
<dbReference type="InterPro" id="IPR018639">
    <property type="entry name" value="DUF2062"/>
</dbReference>
<evidence type="ECO:0000313" key="5">
    <source>
        <dbReference type="Proteomes" id="UP000317169"/>
    </source>
</evidence>
<dbReference type="Gene3D" id="3.90.550.10">
    <property type="entry name" value="Spore Coat Polysaccharide Biosynthesis Protein SpsA, Chain A"/>
    <property type="match status" value="1"/>
</dbReference>
<keyword evidence="5" id="KW-1185">Reference proteome</keyword>
<dbReference type="CDD" id="cd04179">
    <property type="entry name" value="DPM_DPG-synthase_like"/>
    <property type="match status" value="1"/>
</dbReference>
<name>A0A507ZRG0_9FLAO</name>
<dbReference type="AlphaFoldDB" id="A0A507ZRG0"/>
<dbReference type="Pfam" id="PF09835">
    <property type="entry name" value="DUF2062"/>
    <property type="match status" value="1"/>
</dbReference>
<dbReference type="Pfam" id="PF00535">
    <property type="entry name" value="Glycos_transf_2"/>
    <property type="match status" value="1"/>
</dbReference>
<keyword evidence="1" id="KW-0472">Membrane</keyword>
<evidence type="ECO:0000313" key="4">
    <source>
        <dbReference type="EMBL" id="TQD40200.1"/>
    </source>
</evidence>
<dbReference type="OrthoDB" id="9810303at2"/>
<evidence type="ECO:0000256" key="1">
    <source>
        <dbReference type="SAM" id="Phobius"/>
    </source>
</evidence>
<reference evidence="4 5" key="1">
    <citation type="submission" date="2019-06" db="EMBL/GenBank/DDBJ databases">
        <title>Flavibacter putida gen. nov., sp. nov., a novel marine bacterium of the family Flavobacteriaceae isolated from coastal seawater.</title>
        <authorList>
            <person name="Feng X."/>
        </authorList>
    </citation>
    <scope>NUCLEOTIDE SEQUENCE [LARGE SCALE GENOMIC DNA]</scope>
    <source>
        <strain evidence="4 5">PLHSN227</strain>
    </source>
</reference>
<feature type="domain" description="DUF2062" evidence="3">
    <location>
        <begin position="264"/>
        <end position="390"/>
    </location>
</feature>
<dbReference type="PANTHER" id="PTHR10859:SF91">
    <property type="entry name" value="DOLICHYL-PHOSPHATE BETA-GLUCOSYLTRANSFERASE"/>
    <property type="match status" value="1"/>
</dbReference>
<dbReference type="Proteomes" id="UP000317169">
    <property type="component" value="Unassembled WGS sequence"/>
</dbReference>
<dbReference type="GO" id="GO:0006487">
    <property type="term" value="P:protein N-linked glycosylation"/>
    <property type="evidence" value="ECO:0007669"/>
    <property type="project" value="TreeGrafter"/>
</dbReference>
<keyword evidence="1" id="KW-1133">Transmembrane helix</keyword>
<dbReference type="SUPFAM" id="SSF53448">
    <property type="entry name" value="Nucleotide-diphospho-sugar transferases"/>
    <property type="match status" value="1"/>
</dbReference>
<feature type="transmembrane region" description="Helical" evidence="1">
    <location>
        <begin position="310"/>
        <end position="332"/>
    </location>
</feature>
<keyword evidence="1" id="KW-0812">Transmembrane</keyword>
<organism evidence="4 5">
    <name type="scientific">Haloflavibacter putidus</name>
    <dbReference type="NCBI Taxonomy" id="2576776"/>
    <lineage>
        <taxon>Bacteria</taxon>
        <taxon>Pseudomonadati</taxon>
        <taxon>Bacteroidota</taxon>
        <taxon>Flavobacteriia</taxon>
        <taxon>Flavobacteriales</taxon>
        <taxon>Flavobacteriaceae</taxon>
        <taxon>Haloflavibacter</taxon>
    </lineage>
</organism>
<dbReference type="InterPro" id="IPR001173">
    <property type="entry name" value="Glyco_trans_2-like"/>
</dbReference>
<gene>
    <name evidence="4" type="ORF">FKR84_03095</name>
</gene>
<dbReference type="EMBL" id="VIAR01000002">
    <property type="protein sequence ID" value="TQD40200.1"/>
    <property type="molecule type" value="Genomic_DNA"/>
</dbReference>
<comment type="caution">
    <text evidence="4">The sequence shown here is derived from an EMBL/GenBank/DDBJ whole genome shotgun (WGS) entry which is preliminary data.</text>
</comment>
<feature type="transmembrane region" description="Helical" evidence="1">
    <location>
        <begin position="225"/>
        <end position="244"/>
    </location>
</feature>
<accession>A0A507ZRG0</accession>
<feature type="domain" description="Glycosyltransferase 2-like" evidence="2">
    <location>
        <begin position="17"/>
        <end position="121"/>
    </location>
</feature>
<dbReference type="RefSeq" id="WP_141420730.1">
    <property type="nucleotide sequence ID" value="NZ_VIAR01000002.1"/>
</dbReference>
<dbReference type="InterPro" id="IPR029044">
    <property type="entry name" value="Nucleotide-diphossugar_trans"/>
</dbReference>
<protein>
    <submittedName>
        <fullName evidence="4">DUF2062 domain-containing protein</fullName>
    </submittedName>
</protein>
<proteinExistence type="predicted"/>
<feature type="transmembrane region" description="Helical" evidence="1">
    <location>
        <begin position="365"/>
        <end position="388"/>
    </location>
</feature>
<dbReference type="PANTHER" id="PTHR10859">
    <property type="entry name" value="GLYCOSYL TRANSFERASE"/>
    <property type="match status" value="1"/>
</dbReference>